<feature type="non-terminal residue" evidence="1">
    <location>
        <position position="1"/>
    </location>
</feature>
<gene>
    <name evidence="1" type="ORF">S12H4_51972</name>
</gene>
<protein>
    <submittedName>
        <fullName evidence="1">Uncharacterized protein</fullName>
    </submittedName>
</protein>
<feature type="non-terminal residue" evidence="1">
    <location>
        <position position="239"/>
    </location>
</feature>
<sequence>RLFAAWMDTWVDAAARAERGKPAGILPTAVHWPDGSLGGLAPDWWDPRNHGEYTLYLYPSAMSQMTHTLLLTHYITGKAKYLEPIRSMANARLKYLSAPPKKQPAPGTEAWCASKLGGLSSVIAKYRFLTGNTEFDELIAKESLPYVRFRLDADTHASPQVHRTPYGGVPRTDRRGALNSLVSALRNNAEALRVNFEGYTSEVRYTDRVLRFPALFANPLGDALRRNNMLSEPVVTIHT</sequence>
<name>X1UKU6_9ZZZZ</name>
<dbReference type="EMBL" id="BARW01032912">
    <property type="protein sequence ID" value="GAJ04232.1"/>
    <property type="molecule type" value="Genomic_DNA"/>
</dbReference>
<proteinExistence type="predicted"/>
<evidence type="ECO:0000313" key="1">
    <source>
        <dbReference type="EMBL" id="GAJ04232.1"/>
    </source>
</evidence>
<comment type="caution">
    <text evidence="1">The sequence shown here is derived from an EMBL/GenBank/DDBJ whole genome shotgun (WGS) entry which is preliminary data.</text>
</comment>
<accession>X1UKU6</accession>
<dbReference type="AlphaFoldDB" id="X1UKU6"/>
<reference evidence="1" key="1">
    <citation type="journal article" date="2014" name="Front. Microbiol.">
        <title>High frequency of phylogenetically diverse reductive dehalogenase-homologous genes in deep subseafloor sedimentary metagenomes.</title>
        <authorList>
            <person name="Kawai M."/>
            <person name="Futagami T."/>
            <person name="Toyoda A."/>
            <person name="Takaki Y."/>
            <person name="Nishi S."/>
            <person name="Hori S."/>
            <person name="Arai W."/>
            <person name="Tsubouchi T."/>
            <person name="Morono Y."/>
            <person name="Uchiyama I."/>
            <person name="Ito T."/>
            <person name="Fujiyama A."/>
            <person name="Inagaki F."/>
            <person name="Takami H."/>
        </authorList>
    </citation>
    <scope>NUCLEOTIDE SEQUENCE</scope>
    <source>
        <strain evidence="1">Expedition CK06-06</strain>
    </source>
</reference>
<organism evidence="1">
    <name type="scientific">marine sediment metagenome</name>
    <dbReference type="NCBI Taxonomy" id="412755"/>
    <lineage>
        <taxon>unclassified sequences</taxon>
        <taxon>metagenomes</taxon>
        <taxon>ecological metagenomes</taxon>
    </lineage>
</organism>